<dbReference type="EMBL" id="JACHNB010000001">
    <property type="protein sequence ID" value="MBB4740490.1"/>
    <property type="molecule type" value="Genomic_DNA"/>
</dbReference>
<dbReference type="SUPFAM" id="SSF52540">
    <property type="entry name" value="P-loop containing nucleoside triphosphate hydrolases"/>
    <property type="match status" value="1"/>
</dbReference>
<dbReference type="InterPro" id="IPR002182">
    <property type="entry name" value="NB-ARC"/>
</dbReference>
<keyword evidence="1 3" id="KW-0853">WD repeat</keyword>
<protein>
    <submittedName>
        <fullName evidence="6">WD40 repeat protein</fullName>
    </submittedName>
</protein>
<dbReference type="Gene3D" id="3.40.50.300">
    <property type="entry name" value="P-loop containing nucleotide triphosphate hydrolases"/>
    <property type="match status" value="1"/>
</dbReference>
<dbReference type="InterPro" id="IPR027417">
    <property type="entry name" value="P-loop_NTPase"/>
</dbReference>
<dbReference type="InterPro" id="IPR036322">
    <property type="entry name" value="WD40_repeat_dom_sf"/>
</dbReference>
<feature type="repeat" description="WD" evidence="3">
    <location>
        <begin position="853"/>
        <end position="883"/>
    </location>
</feature>
<evidence type="ECO:0000256" key="1">
    <source>
        <dbReference type="ARBA" id="ARBA00022574"/>
    </source>
</evidence>
<evidence type="ECO:0000313" key="6">
    <source>
        <dbReference type="EMBL" id="MBB4740490.1"/>
    </source>
</evidence>
<dbReference type="Gene3D" id="2.130.10.10">
    <property type="entry name" value="YVTN repeat-like/Quinoprotein amine dehydrogenase"/>
    <property type="match status" value="3"/>
</dbReference>
<feature type="compositionally biased region" description="Low complexity" evidence="4">
    <location>
        <begin position="251"/>
        <end position="273"/>
    </location>
</feature>
<reference evidence="6 7" key="1">
    <citation type="submission" date="2020-08" db="EMBL/GenBank/DDBJ databases">
        <title>Sequencing the genomes of 1000 actinobacteria strains.</title>
        <authorList>
            <person name="Klenk H.-P."/>
        </authorList>
    </citation>
    <scope>NUCLEOTIDE SEQUENCE [LARGE SCALE GENOMIC DNA]</scope>
    <source>
        <strain evidence="6 7">DSM 45809</strain>
    </source>
</reference>
<dbReference type="SUPFAM" id="SSF50978">
    <property type="entry name" value="WD40 repeat-like"/>
    <property type="match status" value="1"/>
</dbReference>
<dbReference type="PRINTS" id="PR00364">
    <property type="entry name" value="DISEASERSIST"/>
</dbReference>
<evidence type="ECO:0000256" key="2">
    <source>
        <dbReference type="ARBA" id="ARBA00022737"/>
    </source>
</evidence>
<keyword evidence="2" id="KW-0677">Repeat</keyword>
<dbReference type="PANTHER" id="PTHR19848">
    <property type="entry name" value="WD40 REPEAT PROTEIN"/>
    <property type="match status" value="1"/>
</dbReference>
<proteinExistence type="predicted"/>
<feature type="compositionally biased region" description="Low complexity" evidence="4">
    <location>
        <begin position="1219"/>
        <end position="1232"/>
    </location>
</feature>
<dbReference type="RefSeq" id="WP_185041084.1">
    <property type="nucleotide sequence ID" value="NZ_BAABFG010000005.1"/>
</dbReference>
<feature type="repeat" description="WD" evidence="3">
    <location>
        <begin position="651"/>
        <end position="690"/>
    </location>
</feature>
<evidence type="ECO:0000256" key="3">
    <source>
        <dbReference type="PROSITE-ProRule" id="PRU00221"/>
    </source>
</evidence>
<name>A0A7W7M850_9ACTN</name>
<organism evidence="6 7">
    <name type="scientific">Actinoplanes octamycinicus</name>
    <dbReference type="NCBI Taxonomy" id="135948"/>
    <lineage>
        <taxon>Bacteria</taxon>
        <taxon>Bacillati</taxon>
        <taxon>Actinomycetota</taxon>
        <taxon>Actinomycetes</taxon>
        <taxon>Micromonosporales</taxon>
        <taxon>Micromonosporaceae</taxon>
        <taxon>Actinoplanes</taxon>
    </lineage>
</organism>
<feature type="region of interest" description="Disordered" evidence="4">
    <location>
        <begin position="203"/>
        <end position="294"/>
    </location>
</feature>
<dbReference type="GO" id="GO:0043531">
    <property type="term" value="F:ADP binding"/>
    <property type="evidence" value="ECO:0007669"/>
    <property type="project" value="InterPro"/>
</dbReference>
<feature type="region of interest" description="Disordered" evidence="4">
    <location>
        <begin position="760"/>
        <end position="801"/>
    </location>
</feature>
<feature type="region of interest" description="Disordered" evidence="4">
    <location>
        <begin position="585"/>
        <end position="607"/>
    </location>
</feature>
<dbReference type="InterPro" id="IPR015943">
    <property type="entry name" value="WD40/YVTN_repeat-like_dom_sf"/>
</dbReference>
<feature type="repeat" description="WD" evidence="3">
    <location>
        <begin position="933"/>
        <end position="974"/>
    </location>
</feature>
<dbReference type="SMART" id="SM00320">
    <property type="entry name" value="WD40"/>
    <property type="match status" value="9"/>
</dbReference>
<evidence type="ECO:0000313" key="7">
    <source>
        <dbReference type="Proteomes" id="UP000546162"/>
    </source>
</evidence>
<feature type="repeat" description="WD" evidence="3">
    <location>
        <begin position="892"/>
        <end position="925"/>
    </location>
</feature>
<dbReference type="InterPro" id="IPR019775">
    <property type="entry name" value="WD40_repeat_CS"/>
</dbReference>
<dbReference type="Pfam" id="PF00400">
    <property type="entry name" value="WD40"/>
    <property type="match status" value="5"/>
</dbReference>
<dbReference type="SUPFAM" id="SSF50998">
    <property type="entry name" value="Quinoprotein alcohol dehydrogenase-like"/>
    <property type="match status" value="1"/>
</dbReference>
<dbReference type="PROSITE" id="PS50294">
    <property type="entry name" value="WD_REPEATS_REGION"/>
    <property type="match status" value="3"/>
</dbReference>
<evidence type="ECO:0000256" key="4">
    <source>
        <dbReference type="SAM" id="MobiDB-lite"/>
    </source>
</evidence>
<dbReference type="PROSITE" id="PS50082">
    <property type="entry name" value="WD_REPEATS_2"/>
    <property type="match status" value="4"/>
</dbReference>
<keyword evidence="7" id="KW-1185">Reference proteome</keyword>
<evidence type="ECO:0000259" key="5">
    <source>
        <dbReference type="Pfam" id="PF00931"/>
    </source>
</evidence>
<dbReference type="Proteomes" id="UP000546162">
    <property type="component" value="Unassembled WGS sequence"/>
</dbReference>
<dbReference type="PANTHER" id="PTHR19848:SF8">
    <property type="entry name" value="F-BOX AND WD REPEAT DOMAIN CONTAINING 7"/>
    <property type="match status" value="1"/>
</dbReference>
<sequence>MERVELQDRLRELVLAPPADPEQPGVVGIHGAGGFGKSTLVEQVSRLPEVRERFPGGVLWAAVGQRRTGASLAELIGDLMTRVGAERPAVVSPMQAGRRLATVLDQHPPLLLVLDDVWTTDQLDPFLTGGPASLRVVTTRVAGLLGPDAPQVAVGRMTHDEATATLLHGLLGLPLPDLTALLSLTGRWPLLLTLTNALLREHTTARHPSPPPTTAPGLGVSGATTPRPGASSTTLRPGVSGPTPCPGVSGATNTPGTATSPTPTSPTSLTASDPAPPQVSGASRGGSSGGVRAPMDLRGAAQRLVDQLGADGTVALDPAVPGERERALDRVVQAALDLLSEPDQRRLLELAILPEGAAIPDQTLDLLWSGTGGLSPAASSEVRTTLARLRLVHHAGGATSVGHVLRAYVRDRLPDTELPQVHRRLVEMARPRSGGPWWTLPQTDRYLWRHLAFHLREARWWDELFVVTTDLQRLAIGIPMLGIAAMVADLDRLPDPRATALRARLTRAAPLLRPIRPAAAFADVLLSQLAGSPELAAEVTKFAAEQRPRAALRPRWPLPDVGPDSLTRVITPGTGWLDCAAAAPTTAPSSASTSAPADAPSSASTSAPSAAAASAPVAHQAAPGGSSLAAGGTNGVITLVEATSGTLLGRLTAHAGGVKALAAAGTRLVSGGADGTLRLWDVRRQLLEQTLWTTSGEIPALAVTPSADRIAAVSSRGELAVFDQNARSFTWFSADPLVSCAFLTPDRLLTVEATGTLTEHHLRTGRSHPLPLPSPVASGPAPSPTPGSVAPRPAPSGTTIDSSQERALITAMAVDPVGQWVALSRTDGEIHVHSLPAESVPVASGGDSPPVVLRGHRGRVSALCVSGDRIISGGEDGTVRVWDRYGPQVALVRAHAGWVTSGVLAADRRTLITTGSDATIRVWDLPRLVQETVAGPIDWVNTCALTRAGTELTTGSRDGVVRLWRSTDATATAIWSTGEPVLQCIPAPDNRWLLARCPSRTVLLHRPTPKPEAPWRVEEWSTAAGSAVSPDEDLVAQWDEHGAVEIRSVTGTAFFRRTHSRPVQAAAFLPRHRLVFADDSGTLTTWQFRTDRTRSGPAWPFPTTAGPRVRAIQSVADRIVVIDAVSVALFDPRTIRLIAAAPLPDDPVTHGAVSPDGRWLATTSESGELRVWPLRELTGDPEPIAAMRVDGALFECAWTPDSLDLYAAGQRGVYAFTFRPPRATSRPSAPTRTPAPGPT</sequence>
<dbReference type="InterPro" id="IPR020472">
    <property type="entry name" value="WD40_PAC1"/>
</dbReference>
<dbReference type="PROSITE" id="PS00678">
    <property type="entry name" value="WD_REPEATS_1"/>
    <property type="match status" value="2"/>
</dbReference>
<comment type="caution">
    <text evidence="6">The sequence shown here is derived from an EMBL/GenBank/DDBJ whole genome shotgun (WGS) entry which is preliminary data.</text>
</comment>
<gene>
    <name evidence="6" type="ORF">BJY16_003949</name>
</gene>
<dbReference type="PRINTS" id="PR00320">
    <property type="entry name" value="GPROTEINBRPT"/>
</dbReference>
<dbReference type="InterPro" id="IPR001680">
    <property type="entry name" value="WD40_rpt"/>
</dbReference>
<dbReference type="InterPro" id="IPR011047">
    <property type="entry name" value="Quinoprotein_ADH-like_sf"/>
</dbReference>
<dbReference type="Gene3D" id="1.25.40.370">
    <property type="match status" value="1"/>
</dbReference>
<dbReference type="Pfam" id="PF00931">
    <property type="entry name" value="NB-ARC"/>
    <property type="match status" value="1"/>
</dbReference>
<dbReference type="AlphaFoldDB" id="A0A7W7M850"/>
<feature type="domain" description="NB-ARC" evidence="5">
    <location>
        <begin position="22"/>
        <end position="140"/>
    </location>
</feature>
<feature type="region of interest" description="Disordered" evidence="4">
    <location>
        <begin position="1219"/>
        <end position="1239"/>
    </location>
</feature>
<accession>A0A7W7M850</accession>
<feature type="compositionally biased region" description="Low complexity" evidence="4">
    <location>
        <begin position="775"/>
        <end position="791"/>
    </location>
</feature>